<organism evidence="1">
    <name type="scientific">Cuerna arida</name>
    <dbReference type="NCBI Taxonomy" id="1464854"/>
    <lineage>
        <taxon>Eukaryota</taxon>
        <taxon>Metazoa</taxon>
        <taxon>Ecdysozoa</taxon>
        <taxon>Arthropoda</taxon>
        <taxon>Hexapoda</taxon>
        <taxon>Insecta</taxon>
        <taxon>Pterygota</taxon>
        <taxon>Neoptera</taxon>
        <taxon>Paraneoptera</taxon>
        <taxon>Hemiptera</taxon>
        <taxon>Auchenorrhyncha</taxon>
        <taxon>Membracoidea</taxon>
        <taxon>Cicadellidae</taxon>
        <taxon>Cicadellinae</taxon>
        <taxon>Proconiini</taxon>
        <taxon>Cuerna</taxon>
    </lineage>
</organism>
<dbReference type="AlphaFoldDB" id="A0A1B6EKS8"/>
<accession>A0A1B6EKS8</accession>
<proteinExistence type="predicted"/>
<evidence type="ECO:0000313" key="1">
    <source>
        <dbReference type="EMBL" id="JAS38513.1"/>
    </source>
</evidence>
<name>A0A1B6EKS8_9HEMI</name>
<sequence length="107" mass="12362">NLRTGYLFNSHSGISMNNLWNLERVQWWGNDASEMTYEVLTRGIATLLRDAVASDNKDGSTSCLSEFLKVVNEEVWTRSLTHPIGEQNKVFRFLFLKWFDNCSKAKL</sequence>
<protein>
    <submittedName>
        <fullName evidence="1">Uncharacterized protein</fullName>
    </submittedName>
</protein>
<gene>
    <name evidence="1" type="ORF">g.48847</name>
</gene>
<feature type="non-terminal residue" evidence="1">
    <location>
        <position position="1"/>
    </location>
</feature>
<dbReference type="EMBL" id="GECZ01031256">
    <property type="protein sequence ID" value="JAS38513.1"/>
    <property type="molecule type" value="Transcribed_RNA"/>
</dbReference>
<reference evidence="1" key="1">
    <citation type="submission" date="2015-11" db="EMBL/GenBank/DDBJ databases">
        <title>De novo transcriptome assembly of four potential Pierce s Disease insect vectors from Arizona vineyards.</title>
        <authorList>
            <person name="Tassone E.E."/>
        </authorList>
    </citation>
    <scope>NUCLEOTIDE SEQUENCE</scope>
</reference>